<proteinExistence type="predicted"/>
<keyword evidence="5 6" id="KW-0472">Membrane</keyword>
<dbReference type="PROSITE" id="PS50850">
    <property type="entry name" value="MFS"/>
    <property type="match status" value="1"/>
</dbReference>
<feature type="transmembrane region" description="Helical" evidence="6">
    <location>
        <begin position="161"/>
        <end position="182"/>
    </location>
</feature>
<protein>
    <submittedName>
        <fullName evidence="8">Drug transporter</fullName>
    </submittedName>
</protein>
<feature type="transmembrane region" description="Helical" evidence="6">
    <location>
        <begin position="298"/>
        <end position="316"/>
    </location>
</feature>
<keyword evidence="2" id="KW-0813">Transport</keyword>
<dbReference type="GO" id="GO:0022857">
    <property type="term" value="F:transmembrane transporter activity"/>
    <property type="evidence" value="ECO:0007669"/>
    <property type="project" value="InterPro"/>
</dbReference>
<feature type="transmembrane region" description="Helical" evidence="6">
    <location>
        <begin position="106"/>
        <end position="124"/>
    </location>
</feature>
<feature type="transmembrane region" description="Helical" evidence="6">
    <location>
        <begin position="463"/>
        <end position="484"/>
    </location>
</feature>
<evidence type="ECO:0000259" key="7">
    <source>
        <dbReference type="PROSITE" id="PS50850"/>
    </source>
</evidence>
<dbReference type="EMBL" id="FMJC01000002">
    <property type="protein sequence ID" value="SCM74758.1"/>
    <property type="molecule type" value="Genomic_DNA"/>
</dbReference>
<feature type="transmembrane region" description="Helical" evidence="6">
    <location>
        <begin position="136"/>
        <end position="155"/>
    </location>
</feature>
<feature type="transmembrane region" description="Helical" evidence="6">
    <location>
        <begin position="328"/>
        <end position="346"/>
    </location>
</feature>
<feature type="transmembrane region" description="Helical" evidence="6">
    <location>
        <begin position="220"/>
        <end position="241"/>
    </location>
</feature>
<evidence type="ECO:0000256" key="5">
    <source>
        <dbReference type="ARBA" id="ARBA00023136"/>
    </source>
</evidence>
<dbReference type="Gene3D" id="1.20.1250.20">
    <property type="entry name" value="MFS general substrate transporter like domains"/>
    <property type="match status" value="1"/>
</dbReference>
<feature type="transmembrane region" description="Helical" evidence="6">
    <location>
        <begin position="194"/>
        <end position="214"/>
    </location>
</feature>
<feature type="domain" description="Major facilitator superfamily (MFS) profile" evidence="7">
    <location>
        <begin position="8"/>
        <end position="490"/>
    </location>
</feature>
<dbReference type="PANTHER" id="PTHR42718:SF9">
    <property type="entry name" value="MAJOR FACILITATOR SUPERFAMILY MULTIDRUG TRANSPORTER MFSC"/>
    <property type="match status" value="1"/>
</dbReference>
<accession>A0A212LB76</accession>
<dbReference type="InterPro" id="IPR011701">
    <property type="entry name" value="MFS"/>
</dbReference>
<dbReference type="RefSeq" id="WP_179981312.1">
    <property type="nucleotide sequence ID" value="NZ_LT608333.1"/>
</dbReference>
<reference evidence="8" key="1">
    <citation type="submission" date="2016-08" db="EMBL/GenBank/DDBJ databases">
        <authorList>
            <person name="Seilhamer J.J."/>
        </authorList>
    </citation>
    <scope>NUCLEOTIDE SEQUENCE</scope>
    <source>
        <strain evidence="8">86-1</strain>
    </source>
</reference>
<evidence type="ECO:0000256" key="2">
    <source>
        <dbReference type="ARBA" id="ARBA00022448"/>
    </source>
</evidence>
<evidence type="ECO:0000256" key="3">
    <source>
        <dbReference type="ARBA" id="ARBA00022692"/>
    </source>
</evidence>
<keyword evidence="4 6" id="KW-1133">Transmembrane helix</keyword>
<feature type="transmembrane region" description="Helical" evidence="6">
    <location>
        <begin position="262"/>
        <end position="286"/>
    </location>
</feature>
<keyword evidence="3 6" id="KW-0812">Transmembrane</keyword>
<dbReference type="AlphaFoldDB" id="A0A212LB76"/>
<evidence type="ECO:0000313" key="8">
    <source>
        <dbReference type="EMBL" id="SCM74758.1"/>
    </source>
</evidence>
<dbReference type="Pfam" id="PF07690">
    <property type="entry name" value="MFS_1"/>
    <property type="match status" value="1"/>
</dbReference>
<feature type="transmembrane region" description="Helical" evidence="6">
    <location>
        <begin position="74"/>
        <end position="100"/>
    </location>
</feature>
<gene>
    <name evidence="8" type="ORF">KL86DES1_22136</name>
</gene>
<dbReference type="GO" id="GO:0016020">
    <property type="term" value="C:membrane"/>
    <property type="evidence" value="ECO:0007669"/>
    <property type="project" value="UniProtKB-SubCell"/>
</dbReference>
<evidence type="ECO:0000256" key="4">
    <source>
        <dbReference type="ARBA" id="ARBA00022989"/>
    </source>
</evidence>
<feature type="transmembrane region" description="Helical" evidence="6">
    <location>
        <begin position="401"/>
        <end position="420"/>
    </location>
</feature>
<organism evidence="8">
    <name type="scientific">uncultured Desulfovibrio sp</name>
    <dbReference type="NCBI Taxonomy" id="167968"/>
    <lineage>
        <taxon>Bacteria</taxon>
        <taxon>Pseudomonadati</taxon>
        <taxon>Thermodesulfobacteriota</taxon>
        <taxon>Desulfovibrionia</taxon>
        <taxon>Desulfovibrionales</taxon>
        <taxon>Desulfovibrionaceae</taxon>
        <taxon>Desulfovibrio</taxon>
        <taxon>environmental samples</taxon>
    </lineage>
</organism>
<sequence>MDKKLVALTAAAYLGTFIADIDITIVNVALPAIQADVDASLAELQWIVNAYAVCLAAFMLSASGLSNKFGLKRIWMLAMALFTAASLLCAFAGSIGLLLVARSVQGAAGAVIIPGAMSIIFHAFDDAKLRAKVIGGWSTFSAIGLIVGPLLGGLLVDSTGWPSIFLINIPLGIVALALGGWGMKEIAVEKDLRLDVAGQTLSILWLGGMTYALITAGQHGLLSTVATVPFTGSCLLFVVFLHQQSRTANPLLPLPLFKQSDFDISNLASFILGFSTYSSLFFFSLYFQSAQGASASEAGVRMMPQFLLTAVVSLFFGRLHARISAQWLMVGSYALIGVAMALLFFAEVDTGYVYTGSLLALMGVGMGVAVPVTGVCVLGSVNKSRFATASAVMNALRQGGMAFGIAILGALLGAEAVRYATRLMTADGIPQAALRAQALVFTAATDATAAPALHYYREAIAHGFQMAMLVAGSACLIMAAILAFQGRSTPRANGPASRTKQIE</sequence>
<evidence type="ECO:0000256" key="6">
    <source>
        <dbReference type="SAM" id="Phobius"/>
    </source>
</evidence>
<feature type="transmembrane region" description="Helical" evidence="6">
    <location>
        <begin position="358"/>
        <end position="381"/>
    </location>
</feature>
<evidence type="ECO:0000256" key="1">
    <source>
        <dbReference type="ARBA" id="ARBA00004141"/>
    </source>
</evidence>
<dbReference type="InterPro" id="IPR036259">
    <property type="entry name" value="MFS_trans_sf"/>
</dbReference>
<dbReference type="InterPro" id="IPR020846">
    <property type="entry name" value="MFS_dom"/>
</dbReference>
<feature type="transmembrane region" description="Helical" evidence="6">
    <location>
        <begin position="43"/>
        <end position="62"/>
    </location>
</feature>
<dbReference type="Gene3D" id="1.20.1720.10">
    <property type="entry name" value="Multidrug resistance protein D"/>
    <property type="match status" value="1"/>
</dbReference>
<name>A0A212LB76_9BACT</name>
<comment type="subcellular location">
    <subcellularLocation>
        <location evidence="1">Membrane</location>
        <topology evidence="1">Multi-pass membrane protein</topology>
    </subcellularLocation>
</comment>
<dbReference type="PANTHER" id="PTHR42718">
    <property type="entry name" value="MAJOR FACILITATOR SUPERFAMILY MULTIDRUG TRANSPORTER MFSC"/>
    <property type="match status" value="1"/>
</dbReference>
<dbReference type="SUPFAM" id="SSF103473">
    <property type="entry name" value="MFS general substrate transporter"/>
    <property type="match status" value="1"/>
</dbReference>